<dbReference type="RefSeq" id="WP_218141135.1">
    <property type="nucleotide sequence ID" value="NZ_FNPF01000015.1"/>
</dbReference>
<evidence type="ECO:0000313" key="1">
    <source>
        <dbReference type="EMBL" id="SDY70970.1"/>
    </source>
</evidence>
<proteinExistence type="predicted"/>
<dbReference type="AlphaFoldDB" id="A0A1H3M2M7"/>
<accession>A0A1H3M2M7</accession>
<organism evidence="1 2">
    <name type="scientific">Citreimonas salinaria</name>
    <dbReference type="NCBI Taxonomy" id="321339"/>
    <lineage>
        <taxon>Bacteria</taxon>
        <taxon>Pseudomonadati</taxon>
        <taxon>Pseudomonadota</taxon>
        <taxon>Alphaproteobacteria</taxon>
        <taxon>Rhodobacterales</taxon>
        <taxon>Roseobacteraceae</taxon>
        <taxon>Citreimonas</taxon>
    </lineage>
</organism>
<keyword evidence="2" id="KW-1185">Reference proteome</keyword>
<dbReference type="EMBL" id="FNPF01000015">
    <property type="protein sequence ID" value="SDY70970.1"/>
    <property type="molecule type" value="Genomic_DNA"/>
</dbReference>
<gene>
    <name evidence="1" type="ORF">SAMN05444340_11581</name>
</gene>
<reference evidence="1 2" key="1">
    <citation type="submission" date="2016-10" db="EMBL/GenBank/DDBJ databases">
        <authorList>
            <person name="de Groot N.N."/>
        </authorList>
    </citation>
    <scope>NUCLEOTIDE SEQUENCE [LARGE SCALE GENOMIC DNA]</scope>
    <source>
        <strain evidence="1 2">DSM 26880</strain>
    </source>
</reference>
<name>A0A1H3M2M7_9RHOB</name>
<protein>
    <submittedName>
        <fullName evidence="1">Uncharacterized protein</fullName>
    </submittedName>
</protein>
<evidence type="ECO:0000313" key="2">
    <source>
        <dbReference type="Proteomes" id="UP000199286"/>
    </source>
</evidence>
<sequence length="57" mass="6015">MGENTVLDYGTFTISLSEKMGGSMVGGEYVALAETGDTVLIHSLSGFPRREGLPGQH</sequence>
<dbReference type="Proteomes" id="UP000199286">
    <property type="component" value="Unassembled WGS sequence"/>
</dbReference>